<protein>
    <submittedName>
        <fullName evidence="1">Uncharacterized protein</fullName>
    </submittedName>
</protein>
<comment type="caution">
    <text evidence="1">The sequence shown here is derived from an EMBL/GenBank/DDBJ whole genome shotgun (WGS) entry which is preliminary data.</text>
</comment>
<dbReference type="Proteomes" id="UP000299102">
    <property type="component" value="Unassembled WGS sequence"/>
</dbReference>
<keyword evidence="2" id="KW-1185">Reference proteome</keyword>
<evidence type="ECO:0000313" key="1">
    <source>
        <dbReference type="EMBL" id="GBP76186.1"/>
    </source>
</evidence>
<proteinExistence type="predicted"/>
<evidence type="ECO:0000313" key="2">
    <source>
        <dbReference type="Proteomes" id="UP000299102"/>
    </source>
</evidence>
<organism evidence="1 2">
    <name type="scientific">Eumeta variegata</name>
    <name type="common">Bagworm moth</name>
    <name type="synonym">Eumeta japonica</name>
    <dbReference type="NCBI Taxonomy" id="151549"/>
    <lineage>
        <taxon>Eukaryota</taxon>
        <taxon>Metazoa</taxon>
        <taxon>Ecdysozoa</taxon>
        <taxon>Arthropoda</taxon>
        <taxon>Hexapoda</taxon>
        <taxon>Insecta</taxon>
        <taxon>Pterygota</taxon>
        <taxon>Neoptera</taxon>
        <taxon>Endopterygota</taxon>
        <taxon>Lepidoptera</taxon>
        <taxon>Glossata</taxon>
        <taxon>Ditrysia</taxon>
        <taxon>Tineoidea</taxon>
        <taxon>Psychidae</taxon>
        <taxon>Oiketicinae</taxon>
        <taxon>Eumeta</taxon>
    </lineage>
</organism>
<dbReference type="AlphaFoldDB" id="A0A4C1YJ24"/>
<accession>A0A4C1YJ24</accession>
<name>A0A4C1YJ24_EUMVA</name>
<gene>
    <name evidence="1" type="ORF">EVAR_54942_1</name>
</gene>
<reference evidence="1 2" key="1">
    <citation type="journal article" date="2019" name="Commun. Biol.">
        <title>The bagworm genome reveals a unique fibroin gene that provides high tensile strength.</title>
        <authorList>
            <person name="Kono N."/>
            <person name="Nakamura H."/>
            <person name="Ohtoshi R."/>
            <person name="Tomita M."/>
            <person name="Numata K."/>
            <person name="Arakawa K."/>
        </authorList>
    </citation>
    <scope>NUCLEOTIDE SEQUENCE [LARGE SCALE GENOMIC DNA]</scope>
</reference>
<sequence length="111" mass="12026">MTPEVQVIDPNAVATYSLDQRVMMNAIKYLEVKGLELDPSMLVHCCLETAASSVTWRGADVESDFDGFQQKLGGNALNLHANGKARAHAGLIAGRRLHSLNCVAQIIFSTI</sequence>
<dbReference type="EMBL" id="BGZK01001280">
    <property type="protein sequence ID" value="GBP76186.1"/>
    <property type="molecule type" value="Genomic_DNA"/>
</dbReference>